<evidence type="ECO:0000313" key="3">
    <source>
        <dbReference type="EMBL" id="ERI85104.1"/>
    </source>
</evidence>
<evidence type="ECO:0000259" key="2">
    <source>
        <dbReference type="PROSITE" id="PS50878"/>
    </source>
</evidence>
<evidence type="ECO:0000313" key="4">
    <source>
        <dbReference type="Proteomes" id="UP000016496"/>
    </source>
</evidence>
<organism evidence="3 4">
    <name type="scientific">Bacteroides pyogenes F0041</name>
    <dbReference type="NCBI Taxonomy" id="1321819"/>
    <lineage>
        <taxon>Bacteria</taxon>
        <taxon>Pseudomonadati</taxon>
        <taxon>Bacteroidota</taxon>
        <taxon>Bacteroidia</taxon>
        <taxon>Bacteroidales</taxon>
        <taxon>Bacteroidaceae</taxon>
        <taxon>Bacteroides</taxon>
    </lineage>
</organism>
<accession>U2C3R2</accession>
<dbReference type="SUPFAM" id="SSF56672">
    <property type="entry name" value="DNA/RNA polymerases"/>
    <property type="match status" value="1"/>
</dbReference>
<dbReference type="PROSITE" id="PS50878">
    <property type="entry name" value="RT_POL"/>
    <property type="match status" value="1"/>
</dbReference>
<dbReference type="AlphaFoldDB" id="U2C3R2"/>
<dbReference type="PATRIC" id="fig|1321819.3.peg.1837"/>
<dbReference type="Pfam" id="PF00078">
    <property type="entry name" value="RVT_1"/>
    <property type="match status" value="1"/>
</dbReference>
<proteinExistence type="inferred from homology"/>
<dbReference type="RefSeq" id="WP_021645489.1">
    <property type="nucleotide sequence ID" value="NZ_KE993110.1"/>
</dbReference>
<name>U2C3R2_9BACE</name>
<reference evidence="3 4" key="1">
    <citation type="submission" date="2013-08" db="EMBL/GenBank/DDBJ databases">
        <authorList>
            <person name="Weinstock G."/>
            <person name="Sodergren E."/>
            <person name="Wylie T."/>
            <person name="Fulton L."/>
            <person name="Fulton R."/>
            <person name="Fronick C."/>
            <person name="O'Laughlin M."/>
            <person name="Godfrey J."/>
            <person name="Miner T."/>
            <person name="Herter B."/>
            <person name="Appelbaum E."/>
            <person name="Cordes M."/>
            <person name="Lek S."/>
            <person name="Wollam A."/>
            <person name="Pepin K.H."/>
            <person name="Palsikar V.B."/>
            <person name="Mitreva M."/>
            <person name="Wilson R.K."/>
        </authorList>
    </citation>
    <scope>NUCLEOTIDE SEQUENCE [LARGE SCALE GENOMIC DNA]</scope>
    <source>
        <strain evidence="3 4">F0041</strain>
    </source>
</reference>
<dbReference type="HOGENOM" id="CLU_013584_0_0_10"/>
<dbReference type="InterPro" id="IPR051083">
    <property type="entry name" value="GrpII_Intron_Splice-Mob/Def"/>
</dbReference>
<dbReference type="PANTHER" id="PTHR34047:SF8">
    <property type="entry name" value="PROTEIN YKFC"/>
    <property type="match status" value="1"/>
</dbReference>
<dbReference type="GO" id="GO:0003964">
    <property type="term" value="F:RNA-directed DNA polymerase activity"/>
    <property type="evidence" value="ECO:0007669"/>
    <property type="project" value="UniProtKB-KW"/>
</dbReference>
<dbReference type="EMBL" id="AWSV01000108">
    <property type="protein sequence ID" value="ERI85104.1"/>
    <property type="molecule type" value="Genomic_DNA"/>
</dbReference>
<gene>
    <name evidence="3" type="ORF">HMPREF1981_01991</name>
</gene>
<dbReference type="InterPro" id="IPR043502">
    <property type="entry name" value="DNA/RNA_pol_sf"/>
</dbReference>
<dbReference type="OrthoDB" id="9780724at2"/>
<sequence length="339" mass="40572">MKRIGNLYDSIISLDNLRLADERARKGKAGSYGIKIHDKRREENLLTLHEDLKCQRFKTSKYHVFTIYEPKQREIYRLPYYPDRIVHHAIMNVLEPIWVSLFVKDTYSCIKTRGIHAAARNVKFALKNDVEGTRYCLKIDVRKFYPSIDHEILKRLLRRKLKDKRLLWLLDEIISSVPNGVPIGNYLSQYFANIYLAYFDHWLKEEKGVKHYWRYADDIVILAPNKEVLHGLLHSIRAYLHDNLKLQVKRNYQVFPVEARGIDFLGYVFFHTHTLLRKTIKQSLCRRVAKLNKRKKKPTKKEYKQKIASWWGWCKYCDSINLVRTLKNKIPYEIRFTRS</sequence>
<dbReference type="CDD" id="cd01646">
    <property type="entry name" value="RT_Bac_retron_I"/>
    <property type="match status" value="1"/>
</dbReference>
<feature type="domain" description="Reverse transcriptase" evidence="2">
    <location>
        <begin position="1"/>
        <end position="269"/>
    </location>
</feature>
<keyword evidence="3" id="KW-0808">Transferase</keyword>
<protein>
    <submittedName>
        <fullName evidence="3">Reverse transcriptase</fullName>
    </submittedName>
</protein>
<evidence type="ECO:0000256" key="1">
    <source>
        <dbReference type="ARBA" id="ARBA00034120"/>
    </source>
</evidence>
<dbReference type="Proteomes" id="UP000016496">
    <property type="component" value="Unassembled WGS sequence"/>
</dbReference>
<dbReference type="InterPro" id="IPR000477">
    <property type="entry name" value="RT_dom"/>
</dbReference>
<dbReference type="PANTHER" id="PTHR34047">
    <property type="entry name" value="NUCLEAR INTRON MATURASE 1, MITOCHONDRIAL-RELATED"/>
    <property type="match status" value="1"/>
</dbReference>
<keyword evidence="3" id="KW-0695">RNA-directed DNA polymerase</keyword>
<keyword evidence="3" id="KW-0548">Nucleotidyltransferase</keyword>
<comment type="caution">
    <text evidence="3">The sequence shown here is derived from an EMBL/GenBank/DDBJ whole genome shotgun (WGS) entry which is preliminary data.</text>
</comment>
<comment type="similarity">
    <text evidence="1">Belongs to the bacterial reverse transcriptase family.</text>
</comment>